<evidence type="ECO:0000256" key="11">
    <source>
        <dbReference type="ARBA" id="ARBA00023134"/>
    </source>
</evidence>
<proteinExistence type="inferred from homology"/>
<dbReference type="GO" id="GO:0070814">
    <property type="term" value="P:hydrogen sulfide biosynthetic process"/>
    <property type="evidence" value="ECO:0007669"/>
    <property type="project" value="UniProtKB-UniRule"/>
</dbReference>
<evidence type="ECO:0000259" key="18">
    <source>
        <dbReference type="Pfam" id="PF22594"/>
    </source>
</evidence>
<feature type="active site" description="Phosphoserine intermediate" evidence="15">
    <location>
        <position position="245"/>
    </location>
</feature>
<evidence type="ECO:0000256" key="12">
    <source>
        <dbReference type="ARBA" id="ARBA00029724"/>
    </source>
</evidence>
<dbReference type="InterPro" id="IPR059117">
    <property type="entry name" value="APS_kinase_dom"/>
</dbReference>
<dbReference type="CDD" id="cd04095">
    <property type="entry name" value="CysN_NoDQ_III"/>
    <property type="match status" value="1"/>
</dbReference>
<dbReference type="InterPro" id="IPR002891">
    <property type="entry name" value="APS"/>
</dbReference>
<keyword evidence="19" id="KW-0548">Nucleotidyltransferase</keyword>
<dbReference type="KEGG" id="tsn:W908_00550"/>
<evidence type="ECO:0000259" key="17">
    <source>
        <dbReference type="Pfam" id="PF01583"/>
    </source>
</evidence>
<evidence type="ECO:0000256" key="4">
    <source>
        <dbReference type="ARBA" id="ARBA00007008"/>
    </source>
</evidence>
<dbReference type="NCBIfam" id="NF004041">
    <property type="entry name" value="PRK05541.1"/>
    <property type="match status" value="1"/>
</dbReference>
<dbReference type="Pfam" id="PF22594">
    <property type="entry name" value="GTP-eEF1A_C"/>
    <property type="match status" value="1"/>
</dbReference>
<evidence type="ECO:0000256" key="13">
    <source>
        <dbReference type="ARBA" id="ARBA00031393"/>
    </source>
</evidence>
<evidence type="ECO:0000256" key="5">
    <source>
        <dbReference type="ARBA" id="ARBA00012121"/>
    </source>
</evidence>
<dbReference type="NCBIfam" id="NF003013">
    <property type="entry name" value="PRK03846.1"/>
    <property type="match status" value="1"/>
</dbReference>
<dbReference type="CDD" id="cd02027">
    <property type="entry name" value="APSK"/>
    <property type="match status" value="1"/>
</dbReference>
<dbReference type="InterPro" id="IPR054696">
    <property type="entry name" value="GTP-eEF1A_C"/>
</dbReference>
<dbReference type="PATRIC" id="fig|1125411.7.peg.109"/>
<evidence type="ECO:0000256" key="3">
    <source>
        <dbReference type="ARBA" id="ARBA00004806"/>
    </source>
</evidence>
<keyword evidence="20" id="KW-1185">Reference proteome</keyword>
<evidence type="ECO:0000256" key="14">
    <source>
        <dbReference type="ARBA" id="ARBA00031464"/>
    </source>
</evidence>
<dbReference type="GO" id="GO:0005525">
    <property type="term" value="F:GTP binding"/>
    <property type="evidence" value="ECO:0007669"/>
    <property type="project" value="UniProtKB-KW"/>
</dbReference>
<evidence type="ECO:0000256" key="9">
    <source>
        <dbReference type="ARBA" id="ARBA00022777"/>
    </source>
</evidence>
<dbReference type="Gene3D" id="2.40.30.10">
    <property type="entry name" value="Translation factors"/>
    <property type="match status" value="1"/>
</dbReference>
<evidence type="ECO:0000256" key="15">
    <source>
        <dbReference type="HAMAP-Rule" id="MF_00065"/>
    </source>
</evidence>
<keyword evidence="11" id="KW-0342">GTP-binding</keyword>
<dbReference type="NCBIfam" id="TIGR00455">
    <property type="entry name" value="apsK"/>
    <property type="match status" value="1"/>
</dbReference>
<dbReference type="SUPFAM" id="SSF50465">
    <property type="entry name" value="EF-Tu/eEF-1alpha/eIF2-gamma C-terminal domain"/>
    <property type="match status" value="1"/>
</dbReference>
<dbReference type="HAMAP" id="MF_00065">
    <property type="entry name" value="Adenylyl_sulf_kinase"/>
    <property type="match status" value="1"/>
</dbReference>
<dbReference type="InterPro" id="IPR027417">
    <property type="entry name" value="P-loop_NTPase"/>
</dbReference>
<feature type="binding site" evidence="15">
    <location>
        <begin position="171"/>
        <end position="178"/>
    </location>
    <ligand>
        <name>ATP</name>
        <dbReference type="ChEBI" id="CHEBI:30616"/>
    </ligand>
</feature>
<name>A0A0M4LE39_9GAMM</name>
<evidence type="ECO:0000313" key="20">
    <source>
        <dbReference type="Proteomes" id="UP000068905"/>
    </source>
</evidence>
<organism evidence="19 20">
    <name type="scientific">Candidatus Pseudothioglobus singularis PS1</name>
    <dbReference type="NCBI Taxonomy" id="1125411"/>
    <lineage>
        <taxon>Bacteria</taxon>
        <taxon>Pseudomonadati</taxon>
        <taxon>Pseudomonadota</taxon>
        <taxon>Gammaproteobacteria</taxon>
        <taxon>Candidatus Pseudothioglobaceae</taxon>
        <taxon>Candidatus Pseudothioglobus</taxon>
    </lineage>
</organism>
<dbReference type="Gene3D" id="3.40.50.300">
    <property type="entry name" value="P-loop containing nucleotide triphosphate hydrolases"/>
    <property type="match status" value="1"/>
</dbReference>
<evidence type="ECO:0000256" key="6">
    <source>
        <dbReference type="ARBA" id="ARBA00018163"/>
    </source>
</evidence>
<evidence type="ECO:0000256" key="16">
    <source>
        <dbReference type="RuleBase" id="RU004347"/>
    </source>
</evidence>
<comment type="pathway">
    <text evidence="3 15 16">Sulfur metabolism; hydrogen sulfide biosynthesis; sulfite from sulfate: step 2/3.</text>
</comment>
<protein>
    <recommendedName>
        <fullName evidence="6 15">Adenylyl-sulfate kinase</fullName>
        <ecNumber evidence="5 15">2.7.1.25</ecNumber>
    </recommendedName>
    <alternativeName>
        <fullName evidence="13 15">APS kinase</fullName>
    </alternativeName>
    <alternativeName>
        <fullName evidence="14 15">ATP adenosine-5'-phosphosulfate 3'-phosphotransferase</fullName>
    </alternativeName>
    <alternativeName>
        <fullName evidence="12 15">Adenosine-5'-phosphosulfate kinase</fullName>
    </alternativeName>
</protein>
<keyword evidence="15" id="KW-0597">Phosphoprotein</keyword>
<evidence type="ECO:0000256" key="2">
    <source>
        <dbReference type="ARBA" id="ARBA00002632"/>
    </source>
</evidence>
<dbReference type="InterPro" id="IPR009001">
    <property type="entry name" value="Transl_elong_EF1A/Init_IF2_C"/>
</dbReference>
<evidence type="ECO:0000256" key="10">
    <source>
        <dbReference type="ARBA" id="ARBA00022840"/>
    </source>
</evidence>
<dbReference type="InterPro" id="IPR044139">
    <property type="entry name" value="CysN_NoDQ_III"/>
</dbReference>
<dbReference type="FunFam" id="3.40.50.300:FF:000212">
    <property type="entry name" value="Adenylyl-sulfate kinase"/>
    <property type="match status" value="1"/>
</dbReference>
<dbReference type="EC" id="2.7.1.25" evidence="5 15"/>
<dbReference type="SUPFAM" id="SSF52540">
    <property type="entry name" value="P-loop containing nucleoside triphosphate hydrolases"/>
    <property type="match status" value="1"/>
</dbReference>
<dbReference type="GO" id="GO:0005524">
    <property type="term" value="F:ATP binding"/>
    <property type="evidence" value="ECO:0007669"/>
    <property type="project" value="UniProtKB-UniRule"/>
</dbReference>
<dbReference type="EMBL" id="CP006911">
    <property type="protein sequence ID" value="ALE01230.1"/>
    <property type="molecule type" value="Genomic_DNA"/>
</dbReference>
<dbReference type="Pfam" id="PF01583">
    <property type="entry name" value="APS_kinase"/>
    <property type="match status" value="1"/>
</dbReference>
<evidence type="ECO:0000256" key="1">
    <source>
        <dbReference type="ARBA" id="ARBA00001823"/>
    </source>
</evidence>
<dbReference type="STRING" id="1125411.W908_00550"/>
<keyword evidence="7 15" id="KW-0808">Transferase</keyword>
<keyword evidence="9 15" id="KW-0418">Kinase</keyword>
<comment type="similarity">
    <text evidence="4 15 16">Belongs to the APS kinase family.</text>
</comment>
<gene>
    <name evidence="15" type="primary">cysC</name>
    <name evidence="19" type="ORF">W908_00550</name>
</gene>
<dbReference type="GO" id="GO:0000103">
    <property type="term" value="P:sulfate assimilation"/>
    <property type="evidence" value="ECO:0007669"/>
    <property type="project" value="UniProtKB-UniRule"/>
</dbReference>
<sequence>MPKNEHFDRLYELLEKVHDGHESPSKTEDIPKVSDQLAAYILWLDVDPLIPERTYSILLDTQSTTVQVTDLSFKIDAKTHSQLAAKKLFQNEYGYCKLSLGQKVSFDAYSESQIKGSFEIFDSLNNSIVGIGLIDFALRRAQNISWHETNINQEVRSINKKQKPCVLWFTGLSGSGKSTIADDLEKKLYELGKHTMLLDGDNVRHGLNRDLGFTDQDRVENIRRIAEVSKLMVSSGLITIVSFISPFRAERVMARNLFNDGEFIEVYIDTPIEVCEARDSKGLYKKARAGKLKNFTGIDSDYEEPEMSEIVLQNSDAKIDDLVNQILDYLSAHSKI</sequence>
<keyword evidence="8 15" id="KW-0547">Nucleotide-binding</keyword>
<dbReference type="GO" id="GO:0016779">
    <property type="term" value="F:nucleotidyltransferase activity"/>
    <property type="evidence" value="ECO:0007669"/>
    <property type="project" value="UniProtKB-KW"/>
</dbReference>
<feature type="domain" description="GTP-eEF1A C-terminal" evidence="18">
    <location>
        <begin position="37"/>
        <end position="134"/>
    </location>
</feature>
<dbReference type="PANTHER" id="PTHR11055:SF63">
    <property type="entry name" value="ADENYLYL-SULFATE KINASE 1, CHLOROPLASTIC"/>
    <property type="match status" value="1"/>
</dbReference>
<evidence type="ECO:0000256" key="7">
    <source>
        <dbReference type="ARBA" id="ARBA00022679"/>
    </source>
</evidence>
<comment type="function">
    <text evidence="2 15 16">Catalyzes the synthesis of activated sulfate.</text>
</comment>
<dbReference type="GO" id="GO:0004020">
    <property type="term" value="F:adenylylsulfate kinase activity"/>
    <property type="evidence" value="ECO:0007669"/>
    <property type="project" value="UniProtKB-UniRule"/>
</dbReference>
<dbReference type="Proteomes" id="UP000068905">
    <property type="component" value="Chromosome"/>
</dbReference>
<dbReference type="UniPathway" id="UPA00140">
    <property type="reaction ID" value="UER00205"/>
</dbReference>
<dbReference type="OrthoDB" id="9804504at2"/>
<keyword evidence="10 15" id="KW-0067">ATP-binding</keyword>
<dbReference type="AlphaFoldDB" id="A0A0M4LE39"/>
<evidence type="ECO:0000256" key="8">
    <source>
        <dbReference type="ARBA" id="ARBA00022741"/>
    </source>
</evidence>
<dbReference type="RefSeq" id="WP_053819519.1">
    <property type="nucleotide sequence ID" value="NZ_CP006911.1"/>
</dbReference>
<feature type="domain" description="APS kinase" evidence="17">
    <location>
        <begin position="163"/>
        <end position="312"/>
    </location>
</feature>
<reference evidence="19 20" key="1">
    <citation type="journal article" date="2015" name="Genome Announc.">
        <title>Genome Sequence of 'Candidatus Thioglobus singularis' Strain PS1, a Mixotroph from the SUP05 Clade of Marine Gammaproteobacteria.</title>
        <authorList>
            <person name="Marshall K.T."/>
            <person name="Morris R.M."/>
        </authorList>
    </citation>
    <scope>NUCLEOTIDE SEQUENCE [LARGE SCALE GENOMIC DNA]</scope>
    <source>
        <strain evidence="19 20">PS1</strain>
    </source>
</reference>
<dbReference type="PANTHER" id="PTHR11055">
    <property type="entry name" value="BIFUNCTIONAL 3'-PHOSPHOADENOSINE 5'-PHOSPHOSULFATE SYNTHASE"/>
    <property type="match status" value="1"/>
</dbReference>
<evidence type="ECO:0000313" key="19">
    <source>
        <dbReference type="EMBL" id="ALE01230.1"/>
    </source>
</evidence>
<comment type="catalytic activity">
    <reaction evidence="1 15 16">
        <text>adenosine 5'-phosphosulfate + ATP = 3'-phosphoadenylyl sulfate + ADP + H(+)</text>
        <dbReference type="Rhea" id="RHEA:24152"/>
        <dbReference type="ChEBI" id="CHEBI:15378"/>
        <dbReference type="ChEBI" id="CHEBI:30616"/>
        <dbReference type="ChEBI" id="CHEBI:58243"/>
        <dbReference type="ChEBI" id="CHEBI:58339"/>
        <dbReference type="ChEBI" id="CHEBI:456216"/>
        <dbReference type="EC" id="2.7.1.25"/>
    </reaction>
</comment>
<accession>A0A0M4LE39</accession>